<evidence type="ECO:0000313" key="2">
    <source>
        <dbReference type="EMBL" id="CAG6687338.1"/>
    </source>
</evidence>
<evidence type="ECO:0000256" key="1">
    <source>
        <dbReference type="SAM" id="Phobius"/>
    </source>
</evidence>
<feature type="transmembrane region" description="Helical" evidence="1">
    <location>
        <begin position="127"/>
        <end position="150"/>
    </location>
</feature>
<organism evidence="2">
    <name type="scientific">Cacopsylla melanoneura</name>
    <dbReference type="NCBI Taxonomy" id="428564"/>
    <lineage>
        <taxon>Eukaryota</taxon>
        <taxon>Metazoa</taxon>
        <taxon>Ecdysozoa</taxon>
        <taxon>Arthropoda</taxon>
        <taxon>Hexapoda</taxon>
        <taxon>Insecta</taxon>
        <taxon>Pterygota</taxon>
        <taxon>Neoptera</taxon>
        <taxon>Paraneoptera</taxon>
        <taxon>Hemiptera</taxon>
        <taxon>Sternorrhyncha</taxon>
        <taxon>Psylloidea</taxon>
        <taxon>Psyllidae</taxon>
        <taxon>Psyllinae</taxon>
        <taxon>Cacopsylla</taxon>
    </lineage>
</organism>
<keyword evidence="1" id="KW-0812">Transmembrane</keyword>
<dbReference type="AlphaFoldDB" id="A0A8D8TGC9"/>
<name>A0A8D8TGC9_9HEMI</name>
<accession>A0A8D8TGC9</accession>
<dbReference type="EMBL" id="HBUF01281026">
    <property type="protein sequence ID" value="CAG6687338.1"/>
    <property type="molecule type" value="Transcribed_RNA"/>
</dbReference>
<reference evidence="2" key="1">
    <citation type="submission" date="2021-05" db="EMBL/GenBank/DDBJ databases">
        <authorList>
            <person name="Alioto T."/>
            <person name="Alioto T."/>
            <person name="Gomez Garrido J."/>
        </authorList>
    </citation>
    <scope>NUCLEOTIDE SEQUENCE</scope>
</reference>
<feature type="transmembrane region" description="Helical" evidence="1">
    <location>
        <begin position="74"/>
        <end position="92"/>
    </location>
</feature>
<proteinExistence type="predicted"/>
<protein>
    <submittedName>
        <fullName evidence="2">Uncharacterized protein</fullName>
    </submittedName>
</protein>
<keyword evidence="1" id="KW-0472">Membrane</keyword>
<feature type="transmembrane region" description="Helical" evidence="1">
    <location>
        <begin position="99"/>
        <end position="121"/>
    </location>
</feature>
<sequence length="152" mass="16820">MLLLVILVGARTLLGFVKLLRMYGFSLLIIQVNFARSHSLALFFTWTPSGARCWGLIKAWVFSISIFFADLHKYFILVLSLSISAFVCLQSCGSIDSRIILCFSKASFSISVLNTSVLLLYKSFVPAEMIIMSLSSISLGIILQISIIPFPG</sequence>
<keyword evidence="1" id="KW-1133">Transmembrane helix</keyword>